<name>A0A420VYY8_9SPHI</name>
<dbReference type="Proteomes" id="UP000282423">
    <property type="component" value="Unassembled WGS sequence"/>
</dbReference>
<feature type="region of interest" description="Disordered" evidence="1">
    <location>
        <begin position="1"/>
        <end position="65"/>
    </location>
</feature>
<gene>
    <name evidence="2" type="ORF">D7322_12570</name>
</gene>
<evidence type="ECO:0000256" key="1">
    <source>
        <dbReference type="SAM" id="MobiDB-lite"/>
    </source>
</evidence>
<reference evidence="2 3" key="1">
    <citation type="submission" date="2018-10" db="EMBL/GenBank/DDBJ databases">
        <title>Sphingobacterium sp. M05W1-28.</title>
        <authorList>
            <person name="Cai H."/>
        </authorList>
    </citation>
    <scope>NUCLEOTIDE SEQUENCE [LARGE SCALE GENOMIC DNA]</scope>
    <source>
        <strain evidence="2 3">M05W1-28</strain>
    </source>
</reference>
<protein>
    <submittedName>
        <fullName evidence="2">Uncharacterized protein</fullName>
    </submittedName>
</protein>
<comment type="caution">
    <text evidence="2">The sequence shown here is derived from an EMBL/GenBank/DDBJ whole genome shotgun (WGS) entry which is preliminary data.</text>
</comment>
<feature type="compositionally biased region" description="Basic and acidic residues" evidence="1">
    <location>
        <begin position="30"/>
        <end position="39"/>
    </location>
</feature>
<sequence length="65" mass="7474">MRTEHSKPQKNNPTEQKKKSEGPDLPVGMTERRRIDRPKNHSKKNMTVEKQPANSGYQGKDKSDV</sequence>
<dbReference type="EMBL" id="RBWS01000008">
    <property type="protein sequence ID" value="RKO71581.1"/>
    <property type="molecule type" value="Genomic_DNA"/>
</dbReference>
<evidence type="ECO:0000313" key="2">
    <source>
        <dbReference type="EMBL" id="RKO71581.1"/>
    </source>
</evidence>
<accession>A0A420VYY8</accession>
<evidence type="ECO:0000313" key="3">
    <source>
        <dbReference type="Proteomes" id="UP000282423"/>
    </source>
</evidence>
<proteinExistence type="predicted"/>
<organism evidence="2 3">
    <name type="scientific">Sphingobacterium puteale</name>
    <dbReference type="NCBI Taxonomy" id="2420510"/>
    <lineage>
        <taxon>Bacteria</taxon>
        <taxon>Pseudomonadati</taxon>
        <taxon>Bacteroidota</taxon>
        <taxon>Sphingobacteriia</taxon>
        <taxon>Sphingobacteriales</taxon>
        <taxon>Sphingobacteriaceae</taxon>
        <taxon>Sphingobacterium</taxon>
    </lineage>
</organism>
<dbReference type="AlphaFoldDB" id="A0A420VYY8"/>
<dbReference type="RefSeq" id="WP_121124537.1">
    <property type="nucleotide sequence ID" value="NZ_RBWS01000008.1"/>
</dbReference>
<keyword evidence="3" id="KW-1185">Reference proteome</keyword>